<name>A0A380HNC5_STASA</name>
<dbReference type="SUPFAM" id="SSF51735">
    <property type="entry name" value="NAD(P)-binding Rossmann-fold domains"/>
    <property type="match status" value="1"/>
</dbReference>
<proteinExistence type="predicted"/>
<accession>A0A380HNC5</accession>
<sequence length="80" mass="9130">MKDEQVLFLSDVVPTAYWSVEHADVKFGDTVIVLGCGPIGLMAQKFAKLQGAERVIAIESLLSNRHCYRKILNFFYFWFG</sequence>
<dbReference type="AlphaFoldDB" id="A0A380HNC5"/>
<dbReference type="Proteomes" id="UP000254707">
    <property type="component" value="Unassembled WGS sequence"/>
</dbReference>
<evidence type="ECO:0000256" key="3">
    <source>
        <dbReference type="ARBA" id="ARBA00022833"/>
    </source>
</evidence>
<dbReference type="EMBL" id="UHED01000001">
    <property type="protein sequence ID" value="SUM83668.1"/>
    <property type="molecule type" value="Genomic_DNA"/>
</dbReference>
<protein>
    <submittedName>
        <fullName evidence="4">Alcohol dehydrogenase</fullName>
        <ecNumber evidence="4">1.1.1.2</ecNumber>
    </submittedName>
</protein>
<keyword evidence="2" id="KW-0479">Metal-binding</keyword>
<gene>
    <name evidence="4" type="primary">adh_1</name>
    <name evidence="4" type="ORF">NCTC7688_02168</name>
</gene>
<dbReference type="GO" id="GO:0046872">
    <property type="term" value="F:metal ion binding"/>
    <property type="evidence" value="ECO:0007669"/>
    <property type="project" value="UniProtKB-KW"/>
</dbReference>
<dbReference type="Gene3D" id="3.90.180.10">
    <property type="entry name" value="Medium-chain alcohol dehydrogenases, catalytic domain"/>
    <property type="match status" value="1"/>
</dbReference>
<evidence type="ECO:0000256" key="2">
    <source>
        <dbReference type="ARBA" id="ARBA00022723"/>
    </source>
</evidence>
<organism evidence="4 5">
    <name type="scientific">Staphylococcus saprophyticus</name>
    <dbReference type="NCBI Taxonomy" id="29385"/>
    <lineage>
        <taxon>Bacteria</taxon>
        <taxon>Bacillati</taxon>
        <taxon>Bacillota</taxon>
        <taxon>Bacilli</taxon>
        <taxon>Bacillales</taxon>
        <taxon>Staphylococcaceae</taxon>
        <taxon>Staphylococcus</taxon>
    </lineage>
</organism>
<evidence type="ECO:0000313" key="5">
    <source>
        <dbReference type="Proteomes" id="UP000254707"/>
    </source>
</evidence>
<keyword evidence="4" id="KW-0560">Oxidoreductase</keyword>
<reference evidence="4 5" key="1">
    <citation type="submission" date="2018-06" db="EMBL/GenBank/DDBJ databases">
        <authorList>
            <consortium name="Pathogen Informatics"/>
            <person name="Doyle S."/>
        </authorList>
    </citation>
    <scope>NUCLEOTIDE SEQUENCE [LARGE SCALE GENOMIC DNA]</scope>
    <source>
        <strain evidence="4 5">NCTC7688</strain>
    </source>
</reference>
<comment type="cofactor">
    <cofactor evidence="1">
        <name>Zn(2+)</name>
        <dbReference type="ChEBI" id="CHEBI:29105"/>
    </cofactor>
</comment>
<evidence type="ECO:0000256" key="1">
    <source>
        <dbReference type="ARBA" id="ARBA00001947"/>
    </source>
</evidence>
<dbReference type="GO" id="GO:0008106">
    <property type="term" value="F:alcohol dehydrogenase (NADP+) activity"/>
    <property type="evidence" value="ECO:0007669"/>
    <property type="project" value="UniProtKB-EC"/>
</dbReference>
<evidence type="ECO:0000313" key="4">
    <source>
        <dbReference type="EMBL" id="SUM83668.1"/>
    </source>
</evidence>
<dbReference type="PANTHER" id="PTHR42813:SF2">
    <property type="entry name" value="DEHYDROGENASE, ZINC-CONTAINING, PUTATIVE (AFU_ORTHOLOGUE AFUA_2G02810)-RELATED"/>
    <property type="match status" value="1"/>
</dbReference>
<keyword evidence="3" id="KW-0862">Zinc</keyword>
<dbReference type="EC" id="1.1.1.2" evidence="4"/>
<dbReference type="Gene3D" id="3.40.50.720">
    <property type="entry name" value="NAD(P)-binding Rossmann-like Domain"/>
    <property type="match status" value="1"/>
</dbReference>
<dbReference type="PANTHER" id="PTHR42813">
    <property type="entry name" value="ZINC-TYPE ALCOHOL DEHYDROGENASE-LIKE"/>
    <property type="match status" value="1"/>
</dbReference>
<dbReference type="InterPro" id="IPR036291">
    <property type="entry name" value="NAD(P)-bd_dom_sf"/>
</dbReference>